<name>A0A165ZZ23_METOA</name>
<accession>A0A165ZZ23</accession>
<keyword evidence="1" id="KW-0812">Transmembrane</keyword>
<evidence type="ECO:0000256" key="1">
    <source>
        <dbReference type="SAM" id="Phobius"/>
    </source>
</evidence>
<reference evidence="3" key="1">
    <citation type="journal article" date="2016" name="Genome Announc.">
        <title>Draft Genome Sequences of Methanobrevibacter curvatus DSM11111, Methanobrevibacter cuticularis DSM11139, Methanobrevibacter filiformis DSM11501, and Methanobrevibacter oralis DSM7256.</title>
        <authorList>
            <person name="Poehlein A."/>
            <person name="Seedorf H."/>
        </authorList>
    </citation>
    <scope>NUCLEOTIDE SEQUENCE [LARGE SCALE GENOMIC DNA]</scope>
    <source>
        <strain evidence="3">DSM 7256 / JCM 30027 / ZR</strain>
    </source>
</reference>
<dbReference type="AlphaFoldDB" id="A0A165ZZ23"/>
<gene>
    <name evidence="2" type="ORF">MBORA_16010</name>
</gene>
<feature type="transmembrane region" description="Helical" evidence="1">
    <location>
        <begin position="43"/>
        <end position="59"/>
    </location>
</feature>
<dbReference type="STRING" id="66851.MBORA_16010"/>
<comment type="caution">
    <text evidence="2">The sequence shown here is derived from an EMBL/GenBank/DDBJ whole genome shotgun (WGS) entry which is preliminary data.</text>
</comment>
<sequence length="89" mass="10231">MSINNETVGNISTIIKYASMLITGWTISILANHGLNIQGQEQYLTELISIILFFVLAHVDAKYKNTFFNNYQENNNENIEEEDDDNIME</sequence>
<organism evidence="2 3">
    <name type="scientific">Methanobrevibacter oralis</name>
    <dbReference type="NCBI Taxonomy" id="66851"/>
    <lineage>
        <taxon>Archaea</taxon>
        <taxon>Methanobacteriati</taxon>
        <taxon>Methanobacteriota</taxon>
        <taxon>Methanomada group</taxon>
        <taxon>Methanobacteria</taxon>
        <taxon>Methanobacteriales</taxon>
        <taxon>Methanobacteriaceae</taxon>
        <taxon>Methanobrevibacter</taxon>
    </lineage>
</organism>
<dbReference type="Proteomes" id="UP000077428">
    <property type="component" value="Unassembled WGS sequence"/>
</dbReference>
<dbReference type="PATRIC" id="fig|66851.6.peg.1741"/>
<dbReference type="EMBL" id="LWMU01000092">
    <property type="protein sequence ID" value="KZX11356.1"/>
    <property type="molecule type" value="Genomic_DNA"/>
</dbReference>
<keyword evidence="1" id="KW-1133">Transmembrane helix</keyword>
<dbReference type="RefSeq" id="WP_042693465.1">
    <property type="nucleotide sequence ID" value="NZ_LT985167.1"/>
</dbReference>
<protein>
    <submittedName>
        <fullName evidence="2">Uncharacterized protein</fullName>
    </submittedName>
</protein>
<proteinExistence type="predicted"/>
<evidence type="ECO:0000313" key="2">
    <source>
        <dbReference type="EMBL" id="KZX11356.1"/>
    </source>
</evidence>
<keyword evidence="3" id="KW-1185">Reference proteome</keyword>
<evidence type="ECO:0000313" key="3">
    <source>
        <dbReference type="Proteomes" id="UP000077428"/>
    </source>
</evidence>
<feature type="transmembrane region" description="Helical" evidence="1">
    <location>
        <begin position="14"/>
        <end position="31"/>
    </location>
</feature>
<keyword evidence="1" id="KW-0472">Membrane</keyword>